<dbReference type="Proteomes" id="UP001157418">
    <property type="component" value="Unassembled WGS sequence"/>
</dbReference>
<evidence type="ECO:0000256" key="4">
    <source>
        <dbReference type="ARBA" id="ARBA00023239"/>
    </source>
</evidence>
<dbReference type="InterPro" id="IPR050148">
    <property type="entry name" value="Terpene_synthase-like"/>
</dbReference>
<feature type="domain" description="Terpene synthase N-terminal" evidence="7">
    <location>
        <begin position="21"/>
        <end position="196"/>
    </location>
</feature>
<reference evidence="9 10" key="1">
    <citation type="submission" date="2022-01" db="EMBL/GenBank/DDBJ databases">
        <authorList>
            <person name="Xiong W."/>
            <person name="Schranz E."/>
        </authorList>
    </citation>
    <scope>NUCLEOTIDE SEQUENCE [LARGE SCALE GENOMIC DNA]</scope>
</reference>
<evidence type="ECO:0000256" key="5">
    <source>
        <dbReference type="ARBA" id="ARBA00052489"/>
    </source>
</evidence>
<dbReference type="SUPFAM" id="SSF48576">
    <property type="entry name" value="Terpenoid synthases"/>
    <property type="match status" value="1"/>
</dbReference>
<keyword evidence="3" id="KW-0460">Magnesium</keyword>
<keyword evidence="2" id="KW-0479">Metal-binding</keyword>
<keyword evidence="4" id="KW-0456">Lyase</keyword>
<dbReference type="InterPro" id="IPR044814">
    <property type="entry name" value="Terpene_cyclase_plant_C1"/>
</dbReference>
<dbReference type="PANTHER" id="PTHR31225">
    <property type="entry name" value="OS04G0344100 PROTEIN-RELATED"/>
    <property type="match status" value="1"/>
</dbReference>
<feature type="domain" description="Terpene synthase metal-binding" evidence="8">
    <location>
        <begin position="260"/>
        <end position="498"/>
    </location>
</feature>
<comment type="caution">
    <text evidence="9">The sequence shown here is derived from an EMBL/GenBank/DDBJ whole genome shotgun (WGS) entry which is preliminary data.</text>
</comment>
<evidence type="ECO:0000259" key="7">
    <source>
        <dbReference type="Pfam" id="PF01397"/>
    </source>
</evidence>
<evidence type="ECO:0000313" key="10">
    <source>
        <dbReference type="Proteomes" id="UP001157418"/>
    </source>
</evidence>
<evidence type="ECO:0000256" key="2">
    <source>
        <dbReference type="ARBA" id="ARBA00022723"/>
    </source>
</evidence>
<dbReference type="Gene3D" id="1.50.10.130">
    <property type="entry name" value="Terpene synthase, N-terminal domain"/>
    <property type="match status" value="1"/>
</dbReference>
<dbReference type="InterPro" id="IPR001906">
    <property type="entry name" value="Terpene_synth_N"/>
</dbReference>
<comment type="cofactor">
    <cofactor evidence="1">
        <name>Mg(2+)</name>
        <dbReference type="ChEBI" id="CHEBI:18420"/>
    </cofactor>
</comment>
<dbReference type="InterPro" id="IPR008930">
    <property type="entry name" value="Terpenoid_cyclase/PrenylTrfase"/>
</dbReference>
<evidence type="ECO:0000313" key="9">
    <source>
        <dbReference type="EMBL" id="CAH1446928.1"/>
    </source>
</evidence>
<dbReference type="InterPro" id="IPR034741">
    <property type="entry name" value="Terpene_cyclase-like_1_C"/>
</dbReference>
<dbReference type="FunFam" id="1.50.10.130:FF:000001">
    <property type="entry name" value="Isoprene synthase, chloroplastic"/>
    <property type="match status" value="1"/>
</dbReference>
<dbReference type="InterPro" id="IPR005630">
    <property type="entry name" value="Terpene_synthase_metal-bd"/>
</dbReference>
<dbReference type="InterPro" id="IPR008949">
    <property type="entry name" value="Isoprenoid_synthase_dom_sf"/>
</dbReference>
<gene>
    <name evidence="9" type="ORF">LVIROSA_LOCUS32578</name>
</gene>
<organism evidence="9 10">
    <name type="scientific">Lactuca virosa</name>
    <dbReference type="NCBI Taxonomy" id="75947"/>
    <lineage>
        <taxon>Eukaryota</taxon>
        <taxon>Viridiplantae</taxon>
        <taxon>Streptophyta</taxon>
        <taxon>Embryophyta</taxon>
        <taxon>Tracheophyta</taxon>
        <taxon>Spermatophyta</taxon>
        <taxon>Magnoliopsida</taxon>
        <taxon>eudicotyledons</taxon>
        <taxon>Gunneridae</taxon>
        <taxon>Pentapetalae</taxon>
        <taxon>asterids</taxon>
        <taxon>campanulids</taxon>
        <taxon>Asterales</taxon>
        <taxon>Asteraceae</taxon>
        <taxon>Cichorioideae</taxon>
        <taxon>Cichorieae</taxon>
        <taxon>Lactucinae</taxon>
        <taxon>Lactuca</taxon>
    </lineage>
</organism>
<name>A0AAU9PA90_9ASTR</name>
<dbReference type="SUPFAM" id="SSF48239">
    <property type="entry name" value="Terpenoid cyclases/Protein prenyltransferases"/>
    <property type="match status" value="1"/>
</dbReference>
<evidence type="ECO:0000259" key="8">
    <source>
        <dbReference type="Pfam" id="PF03936"/>
    </source>
</evidence>
<dbReference type="SFLD" id="SFLDS00005">
    <property type="entry name" value="Isoprenoid_Synthase_Type_I"/>
    <property type="match status" value="1"/>
</dbReference>
<dbReference type="GO" id="GO:0000287">
    <property type="term" value="F:magnesium ion binding"/>
    <property type="evidence" value="ECO:0007669"/>
    <property type="project" value="InterPro"/>
</dbReference>
<dbReference type="Pfam" id="PF03936">
    <property type="entry name" value="Terpene_synth_C"/>
    <property type="match status" value="1"/>
</dbReference>
<dbReference type="GO" id="GO:0016102">
    <property type="term" value="P:diterpenoid biosynthetic process"/>
    <property type="evidence" value="ECO:0007669"/>
    <property type="project" value="InterPro"/>
</dbReference>
<comment type="catalytic activity">
    <reaction evidence="5">
        <text>(2E,6E)-farnesyl diphosphate = (+)-(R)-germacrene A + diphosphate</text>
        <dbReference type="Rhea" id="RHEA:12516"/>
        <dbReference type="ChEBI" id="CHEBI:33019"/>
        <dbReference type="ChEBI" id="CHEBI:41595"/>
        <dbReference type="ChEBI" id="CHEBI:175763"/>
        <dbReference type="EC" id="4.2.3.23"/>
    </reaction>
</comment>
<evidence type="ECO:0000256" key="6">
    <source>
        <dbReference type="ARBA" id="ARBA00054370"/>
    </source>
</evidence>
<dbReference type="AlphaFoldDB" id="A0AAU9PA90"/>
<protein>
    <submittedName>
        <fullName evidence="9">Uncharacterized protein</fullName>
    </submittedName>
</protein>
<evidence type="ECO:0000256" key="3">
    <source>
        <dbReference type="ARBA" id="ARBA00022842"/>
    </source>
</evidence>
<accession>A0AAU9PA90</accession>
<dbReference type="GO" id="GO:0034005">
    <property type="term" value="F:germacrene-A synthase activity"/>
    <property type="evidence" value="ECO:0007669"/>
    <property type="project" value="UniProtKB-EC"/>
</dbReference>
<sequence length="555" mass="64731">MNMSLTQEEVMRPLVNFPSSVWGDQFLIYDEHVEHATMEQIVEDLKQEVREDIMTTLDVPMEHTNLLRLVDAIQRLGIAYYFEEEIDKLLRHIYDAYGDDWNGGSPSLWFRLMRQHGFYVSSDIFNRYKDKNGAFKESLANDVQGMLELYEATYVRVHGEVVLDDALVFTRVHLDEIAKDLVQSNSALSIHIQEALKQPIQKRLPRLEALRYIPYYEQQAFHNESLLKLGKLGFNLLQSLHKEELSQVSKYAYILRWWKGLDVPNNLPYARDRMVECYFWALGVYFEPQYSRARIFLTKVISMATILDDTYDAYGTYEELKIFTEAIQRWSITCLDGLPEYMKLIYEGLLDIYKEMEEIMACEGKSNHLGYAKVSMKEFIRSYMMEAKWANEGYIPTIEEHMSVAFISSGYSMLATTCFVGMGDIVTNDSFKWALSKPLLVKASCQIARLMDDIFSQKEEKERTHVASSVESYMKQYDVPEEYVQDLFNKKIEDAWKDITQESLVCKDVPMALIMRVINLARVMDVLYKRKDSFTHVGEELIDHIKSLLVHAISI</sequence>
<dbReference type="Gene3D" id="1.10.600.10">
    <property type="entry name" value="Farnesyl Diphosphate Synthase"/>
    <property type="match status" value="1"/>
</dbReference>
<dbReference type="SFLD" id="SFLDG01019">
    <property type="entry name" value="Terpene_Cyclase_Like_1_C_Termi"/>
    <property type="match status" value="1"/>
</dbReference>
<dbReference type="PANTHER" id="PTHR31225:SF196">
    <property type="entry name" value="TERPENOID CYCLASES_PROTEIN PRENYLTRANSFERASE ALPHA-ALPHA TOROID-RELATED"/>
    <property type="match status" value="1"/>
</dbReference>
<dbReference type="CDD" id="cd00684">
    <property type="entry name" value="Terpene_cyclase_plant_C1"/>
    <property type="match status" value="1"/>
</dbReference>
<keyword evidence="10" id="KW-1185">Reference proteome</keyword>
<dbReference type="EMBL" id="CAKMRJ010005523">
    <property type="protein sequence ID" value="CAH1446928.1"/>
    <property type="molecule type" value="Genomic_DNA"/>
</dbReference>
<dbReference type="Pfam" id="PF01397">
    <property type="entry name" value="Terpene_synth"/>
    <property type="match status" value="1"/>
</dbReference>
<comment type="function">
    <text evidence="6">Involved in sesquiterpene lactone biosynthesis. Produces exclusively (+)-germacrene A.</text>
</comment>
<evidence type="ECO:0000256" key="1">
    <source>
        <dbReference type="ARBA" id="ARBA00001946"/>
    </source>
</evidence>
<dbReference type="InterPro" id="IPR036965">
    <property type="entry name" value="Terpene_synth_N_sf"/>
</dbReference>
<dbReference type="FunFam" id="1.10.600.10:FF:000007">
    <property type="entry name" value="Isoprene synthase, chloroplastic"/>
    <property type="match status" value="1"/>
</dbReference>
<proteinExistence type="predicted"/>